<name>A0AAN6Q329_9PEZI</name>
<accession>A0AAN6Q329</accession>
<keyword evidence="3" id="KW-1185">Reference proteome</keyword>
<evidence type="ECO:0000256" key="1">
    <source>
        <dbReference type="SAM" id="MobiDB-lite"/>
    </source>
</evidence>
<reference evidence="2" key="1">
    <citation type="journal article" date="2023" name="Mol. Phylogenet. Evol.">
        <title>Genome-scale phylogeny and comparative genomics of the fungal order Sordariales.</title>
        <authorList>
            <person name="Hensen N."/>
            <person name="Bonometti L."/>
            <person name="Westerberg I."/>
            <person name="Brannstrom I.O."/>
            <person name="Guillou S."/>
            <person name="Cros-Aarteil S."/>
            <person name="Calhoun S."/>
            <person name="Haridas S."/>
            <person name="Kuo A."/>
            <person name="Mondo S."/>
            <person name="Pangilinan J."/>
            <person name="Riley R."/>
            <person name="LaButti K."/>
            <person name="Andreopoulos B."/>
            <person name="Lipzen A."/>
            <person name="Chen C."/>
            <person name="Yan M."/>
            <person name="Daum C."/>
            <person name="Ng V."/>
            <person name="Clum A."/>
            <person name="Steindorff A."/>
            <person name="Ohm R.A."/>
            <person name="Martin F."/>
            <person name="Silar P."/>
            <person name="Natvig D.O."/>
            <person name="Lalanne C."/>
            <person name="Gautier V."/>
            <person name="Ament-Velasquez S.L."/>
            <person name="Kruys A."/>
            <person name="Hutchinson M.I."/>
            <person name="Powell A.J."/>
            <person name="Barry K."/>
            <person name="Miller A.N."/>
            <person name="Grigoriev I.V."/>
            <person name="Debuchy R."/>
            <person name="Gladieux P."/>
            <person name="Hiltunen Thoren M."/>
            <person name="Johannesson H."/>
        </authorList>
    </citation>
    <scope>NUCLEOTIDE SEQUENCE</scope>
    <source>
        <strain evidence="2">CBS 757.83</strain>
    </source>
</reference>
<protein>
    <submittedName>
        <fullName evidence="2">Uncharacterized protein</fullName>
    </submittedName>
</protein>
<organism evidence="2 3">
    <name type="scientific">Parathielavia hyrcaniae</name>
    <dbReference type="NCBI Taxonomy" id="113614"/>
    <lineage>
        <taxon>Eukaryota</taxon>
        <taxon>Fungi</taxon>
        <taxon>Dikarya</taxon>
        <taxon>Ascomycota</taxon>
        <taxon>Pezizomycotina</taxon>
        <taxon>Sordariomycetes</taxon>
        <taxon>Sordariomycetidae</taxon>
        <taxon>Sordariales</taxon>
        <taxon>Chaetomiaceae</taxon>
        <taxon>Parathielavia</taxon>
    </lineage>
</organism>
<dbReference type="AlphaFoldDB" id="A0AAN6Q329"/>
<evidence type="ECO:0000313" key="3">
    <source>
        <dbReference type="Proteomes" id="UP001305647"/>
    </source>
</evidence>
<gene>
    <name evidence="2" type="ORF">N658DRAFT_496943</name>
</gene>
<feature type="compositionally biased region" description="Pro residues" evidence="1">
    <location>
        <begin position="1"/>
        <end position="21"/>
    </location>
</feature>
<evidence type="ECO:0000313" key="2">
    <source>
        <dbReference type="EMBL" id="KAK4100850.1"/>
    </source>
</evidence>
<proteinExistence type="predicted"/>
<reference evidence="2" key="2">
    <citation type="submission" date="2023-05" db="EMBL/GenBank/DDBJ databases">
        <authorList>
            <consortium name="Lawrence Berkeley National Laboratory"/>
            <person name="Steindorff A."/>
            <person name="Hensen N."/>
            <person name="Bonometti L."/>
            <person name="Westerberg I."/>
            <person name="Brannstrom I.O."/>
            <person name="Guillou S."/>
            <person name="Cros-Aarteil S."/>
            <person name="Calhoun S."/>
            <person name="Haridas S."/>
            <person name="Kuo A."/>
            <person name="Mondo S."/>
            <person name="Pangilinan J."/>
            <person name="Riley R."/>
            <person name="Labutti K."/>
            <person name="Andreopoulos B."/>
            <person name="Lipzen A."/>
            <person name="Chen C."/>
            <person name="Yanf M."/>
            <person name="Daum C."/>
            <person name="Ng V."/>
            <person name="Clum A."/>
            <person name="Ohm R."/>
            <person name="Martin F."/>
            <person name="Silar P."/>
            <person name="Natvig D."/>
            <person name="Lalanne C."/>
            <person name="Gautier V."/>
            <person name="Ament-Velasquez S.L."/>
            <person name="Kruys A."/>
            <person name="Hutchinson M.I."/>
            <person name="Powell A.J."/>
            <person name="Barry K."/>
            <person name="Miller A.N."/>
            <person name="Grigoriev I.V."/>
            <person name="Debuchy R."/>
            <person name="Gladieux P."/>
            <person name="Thoren M.H."/>
            <person name="Johannesson H."/>
        </authorList>
    </citation>
    <scope>NUCLEOTIDE SEQUENCE</scope>
    <source>
        <strain evidence="2">CBS 757.83</strain>
    </source>
</reference>
<dbReference type="EMBL" id="MU863638">
    <property type="protein sequence ID" value="KAK4100850.1"/>
    <property type="molecule type" value="Genomic_DNA"/>
</dbReference>
<feature type="region of interest" description="Disordered" evidence="1">
    <location>
        <begin position="1"/>
        <end position="62"/>
    </location>
</feature>
<comment type="caution">
    <text evidence="2">The sequence shown here is derived from an EMBL/GenBank/DDBJ whole genome shotgun (WGS) entry which is preliminary data.</text>
</comment>
<sequence length="62" mass="6489">MEVPNAPPVGQPPGTSPPQPAEPQEALCITSPTANHHASQRKQKAIHPQLAKPFPIPSTPPA</sequence>
<dbReference type="Proteomes" id="UP001305647">
    <property type="component" value="Unassembled WGS sequence"/>
</dbReference>